<gene>
    <name evidence="3" type="ORF">MNOR_LOCUS9640</name>
</gene>
<feature type="non-terminal residue" evidence="3">
    <location>
        <position position="182"/>
    </location>
</feature>
<evidence type="ECO:0000256" key="1">
    <source>
        <dbReference type="PROSITE-ProRule" id="PRU01005"/>
    </source>
</evidence>
<evidence type="ECO:0000259" key="2">
    <source>
        <dbReference type="PROSITE" id="PS51670"/>
    </source>
</evidence>
<organism evidence="3 4">
    <name type="scientific">Meganyctiphanes norvegica</name>
    <name type="common">Northern krill</name>
    <name type="synonym">Thysanopoda norvegica</name>
    <dbReference type="NCBI Taxonomy" id="48144"/>
    <lineage>
        <taxon>Eukaryota</taxon>
        <taxon>Metazoa</taxon>
        <taxon>Ecdysozoa</taxon>
        <taxon>Arthropoda</taxon>
        <taxon>Crustacea</taxon>
        <taxon>Multicrustacea</taxon>
        <taxon>Malacostraca</taxon>
        <taxon>Eumalacostraca</taxon>
        <taxon>Eucarida</taxon>
        <taxon>Euphausiacea</taxon>
        <taxon>Euphausiidae</taxon>
        <taxon>Meganyctiphanes</taxon>
    </lineage>
</organism>
<evidence type="ECO:0000313" key="3">
    <source>
        <dbReference type="EMBL" id="CAL4074914.1"/>
    </source>
</evidence>
<reference evidence="3 4" key="1">
    <citation type="submission" date="2024-05" db="EMBL/GenBank/DDBJ databases">
        <authorList>
            <person name="Wallberg A."/>
        </authorList>
    </citation>
    <scope>NUCLEOTIDE SEQUENCE [LARGE SCALE GENOMIC DNA]</scope>
</reference>
<proteinExistence type="predicted"/>
<feature type="domain" description="ShKT" evidence="2">
    <location>
        <begin position="11"/>
        <end position="45"/>
    </location>
</feature>
<protein>
    <recommendedName>
        <fullName evidence="2">ShKT domain-containing protein</fullName>
    </recommendedName>
</protein>
<dbReference type="Proteomes" id="UP001497623">
    <property type="component" value="Unassembled WGS sequence"/>
</dbReference>
<name>A0AAV2QBI4_MEGNR</name>
<evidence type="ECO:0000313" key="4">
    <source>
        <dbReference type="Proteomes" id="UP001497623"/>
    </source>
</evidence>
<feature type="disulfide bond" evidence="1">
    <location>
        <begin position="11"/>
        <end position="45"/>
    </location>
</feature>
<feature type="non-terminal residue" evidence="3">
    <location>
        <position position="1"/>
    </location>
</feature>
<sequence length="182" mass="19519">VLDQTQTREHCVDKHPLCPMWGSHGECYRNLNYMVANCAYTCNTCLVGLSNVKDVRDNDRPTACMTGTIENVQGECDIVTRENSDTLKEGIIREADAMSMGTVANVDLSAENATDTIQGAFAGKELLTTVAGSVATSAREYAMGCRDLSLGCPQAMAQGACISNASFYLVNCPVSCNSCLPR</sequence>
<dbReference type="EMBL" id="CAXKWB010004696">
    <property type="protein sequence ID" value="CAL4074914.1"/>
    <property type="molecule type" value="Genomic_DNA"/>
</dbReference>
<dbReference type="SMART" id="SM00254">
    <property type="entry name" value="ShKT"/>
    <property type="match status" value="2"/>
</dbReference>
<keyword evidence="1" id="KW-1015">Disulfide bond</keyword>
<dbReference type="Pfam" id="PF01549">
    <property type="entry name" value="ShK"/>
    <property type="match status" value="2"/>
</dbReference>
<comment type="caution">
    <text evidence="1">Lacks conserved residue(s) required for the propagation of feature annotation.</text>
</comment>
<dbReference type="InterPro" id="IPR003582">
    <property type="entry name" value="ShKT_dom"/>
</dbReference>
<dbReference type="AlphaFoldDB" id="A0AAV2QBI4"/>
<keyword evidence="4" id="KW-1185">Reference proteome</keyword>
<comment type="caution">
    <text evidence="3">The sequence shown here is derived from an EMBL/GenBank/DDBJ whole genome shotgun (WGS) entry which is preliminary data.</text>
</comment>
<dbReference type="PROSITE" id="PS51670">
    <property type="entry name" value="SHKT"/>
    <property type="match status" value="1"/>
</dbReference>
<accession>A0AAV2QBI4</accession>